<accession>C4LBZ0</accession>
<sequence>MKNIRHVIRVEPSYHHQLFLLISHIILGWLAWISLHGHLWLMFFILWGCSFFWSLYHAYHRQFIFEMRGDEVFMDGKFYHITPTSKVGYGFIWLVLHGEKTTHLWLFSDSMHEAEYRRIARRITMRAQ</sequence>
<dbReference type="InterPro" id="IPR009883">
    <property type="entry name" value="YgfX"/>
</dbReference>
<keyword evidence="3" id="KW-1185">Reference proteome</keyword>
<dbReference type="STRING" id="595494.Tola_0841"/>
<reference evidence="2 3" key="2">
    <citation type="journal article" date="2011" name="Stand. Genomic Sci.">
        <title>Complete genome sequence of Tolumonas auensis type strain (TA 4).</title>
        <authorList>
            <person name="Chertkov O."/>
            <person name="Copeland A."/>
            <person name="Lucas S."/>
            <person name="Lapidus A."/>
            <person name="Berry K.W."/>
            <person name="Detter J.C."/>
            <person name="Del Rio T.G."/>
            <person name="Hammon N."/>
            <person name="Dalin E."/>
            <person name="Tice H."/>
            <person name="Pitluck S."/>
            <person name="Richardson P."/>
            <person name="Bruce D."/>
            <person name="Goodwin L."/>
            <person name="Han C."/>
            <person name="Tapia R."/>
            <person name="Saunders E."/>
            <person name="Schmutz J."/>
            <person name="Brettin T."/>
            <person name="Larimer F."/>
            <person name="Land M."/>
            <person name="Hauser L."/>
            <person name="Spring S."/>
            <person name="Rohde M."/>
            <person name="Kyrpides N.C."/>
            <person name="Ivanova N."/>
            <person name="Goker M."/>
            <person name="Beller H.R."/>
            <person name="Klenk H.P."/>
            <person name="Woyke T."/>
        </authorList>
    </citation>
    <scope>NUCLEOTIDE SEQUENCE [LARGE SCALE GENOMIC DNA]</scope>
    <source>
        <strain evidence="3">DSM 9187 / TA4</strain>
    </source>
</reference>
<evidence type="ECO:0000256" key="1">
    <source>
        <dbReference type="SAM" id="Phobius"/>
    </source>
</evidence>
<dbReference type="Proteomes" id="UP000009073">
    <property type="component" value="Chromosome"/>
</dbReference>
<reference evidence="3" key="1">
    <citation type="submission" date="2009-05" db="EMBL/GenBank/DDBJ databases">
        <title>Complete sequence of Tolumonas auensis DSM 9187.</title>
        <authorList>
            <consortium name="US DOE Joint Genome Institute"/>
            <person name="Lucas S."/>
            <person name="Copeland A."/>
            <person name="Lapidus A."/>
            <person name="Glavina del Rio T."/>
            <person name="Tice H."/>
            <person name="Bruce D."/>
            <person name="Goodwin L."/>
            <person name="Pitluck S."/>
            <person name="Chertkov O."/>
            <person name="Brettin T."/>
            <person name="Detter J.C."/>
            <person name="Han C."/>
            <person name="Larimer F."/>
            <person name="Land M."/>
            <person name="Hauser L."/>
            <person name="Kyrpides N."/>
            <person name="Mikhailova N."/>
            <person name="Spring S."/>
            <person name="Beller H."/>
        </authorList>
    </citation>
    <scope>NUCLEOTIDE SEQUENCE [LARGE SCALE GENOMIC DNA]</scope>
    <source>
        <strain evidence="3">DSM 9187 / TA4</strain>
    </source>
</reference>
<keyword evidence="1" id="KW-1133">Transmembrane helix</keyword>
<dbReference type="KEGG" id="tau:Tola_0841"/>
<evidence type="ECO:0000313" key="3">
    <source>
        <dbReference type="Proteomes" id="UP000009073"/>
    </source>
</evidence>
<evidence type="ECO:0008006" key="4">
    <source>
        <dbReference type="Google" id="ProtNLM"/>
    </source>
</evidence>
<feature type="transmembrane region" description="Helical" evidence="1">
    <location>
        <begin position="12"/>
        <end position="33"/>
    </location>
</feature>
<protein>
    <recommendedName>
        <fullName evidence="4">Toxin CptA</fullName>
    </recommendedName>
</protein>
<keyword evidence="1" id="KW-0812">Transmembrane</keyword>
<gene>
    <name evidence="2" type="ordered locus">Tola_0841</name>
</gene>
<organism evidence="2 3">
    <name type="scientific">Tolumonas auensis (strain DSM 9187 / NBRC 110442 / TA 4)</name>
    <dbReference type="NCBI Taxonomy" id="595494"/>
    <lineage>
        <taxon>Bacteria</taxon>
        <taxon>Pseudomonadati</taxon>
        <taxon>Pseudomonadota</taxon>
        <taxon>Gammaproteobacteria</taxon>
        <taxon>Aeromonadales</taxon>
        <taxon>Aeromonadaceae</taxon>
        <taxon>Tolumonas</taxon>
    </lineage>
</organism>
<dbReference type="Pfam" id="PF07254">
    <property type="entry name" value="Cpta_toxin"/>
    <property type="match status" value="1"/>
</dbReference>
<dbReference type="HOGENOM" id="CLU_1968286_0_0_6"/>
<keyword evidence="1" id="KW-0472">Membrane</keyword>
<feature type="transmembrane region" description="Helical" evidence="1">
    <location>
        <begin position="39"/>
        <end position="59"/>
    </location>
</feature>
<evidence type="ECO:0000313" key="2">
    <source>
        <dbReference type="EMBL" id="ACQ92469.1"/>
    </source>
</evidence>
<proteinExistence type="predicted"/>
<dbReference type="RefSeq" id="WP_012729068.1">
    <property type="nucleotide sequence ID" value="NC_012691.1"/>
</dbReference>
<dbReference type="EMBL" id="CP001616">
    <property type="protein sequence ID" value="ACQ92469.1"/>
    <property type="molecule type" value="Genomic_DNA"/>
</dbReference>
<dbReference type="OrthoDB" id="5600241at2"/>
<dbReference type="AlphaFoldDB" id="C4LBZ0"/>
<name>C4LBZ0_TOLAT</name>